<feature type="active site" description="Glycyl thioester intermediate" evidence="6">
    <location>
        <position position="1644"/>
    </location>
</feature>
<dbReference type="InterPro" id="IPR052595">
    <property type="entry name" value="LRRC69/RLP"/>
</dbReference>
<evidence type="ECO:0000313" key="8">
    <source>
        <dbReference type="EMBL" id="BAW26081.1"/>
    </source>
</evidence>
<comment type="catalytic activity">
    <reaction evidence="1">
        <text>S-ubiquitinyl-[E2 ubiquitin-conjugating enzyme]-L-cysteine + [acceptor protein]-L-lysine = [E2 ubiquitin-conjugating enzyme]-L-cysteine + N(6)-ubiquitinyl-[acceptor protein]-L-lysine.</text>
        <dbReference type="EC" id="2.3.2.27"/>
    </reaction>
</comment>
<dbReference type="Pfam" id="PF20178">
    <property type="entry name" value="ToxA_N"/>
    <property type="match status" value="1"/>
</dbReference>
<evidence type="ECO:0000256" key="1">
    <source>
        <dbReference type="ARBA" id="ARBA00000900"/>
    </source>
</evidence>
<evidence type="ECO:0000256" key="5">
    <source>
        <dbReference type="ARBA" id="ARBA00023026"/>
    </source>
</evidence>
<dbReference type="Gene3D" id="3.80.10.10">
    <property type="entry name" value="Ribonuclease Inhibitor"/>
    <property type="match status" value="2"/>
</dbReference>
<dbReference type="PANTHER" id="PTHR48057">
    <property type="entry name" value="LEUCINE-RICH REPEAT SERINE/THREONINE-PROTEIN KINASE 1"/>
    <property type="match status" value="1"/>
</dbReference>
<dbReference type="EMBL" id="AP015029">
    <property type="protein sequence ID" value="BAW26081.1"/>
    <property type="molecule type" value="Genomic_DNA"/>
</dbReference>
<feature type="domain" description="NEL" evidence="7">
    <location>
        <begin position="1549"/>
        <end position="1837"/>
    </location>
</feature>
<keyword evidence="6" id="KW-1035">Host cytoplasm</keyword>
<dbReference type="GO" id="GO:0005576">
    <property type="term" value="C:extracellular region"/>
    <property type="evidence" value="ECO:0007669"/>
    <property type="project" value="UniProtKB-UniRule"/>
</dbReference>
<comment type="similarity">
    <text evidence="6">Belongs to the LRR-containing bacterial E3 ligase family.</text>
</comment>
<organism evidence="8 9">
    <name type="scientific">Pseudomonas putida</name>
    <name type="common">Arthrobacter siderocapsulatus</name>
    <dbReference type="NCBI Taxonomy" id="303"/>
    <lineage>
        <taxon>Bacteria</taxon>
        <taxon>Pseudomonadati</taxon>
        <taxon>Pseudomonadota</taxon>
        <taxon>Gammaproteobacteria</taxon>
        <taxon>Pseudomonadales</taxon>
        <taxon>Pseudomonadaceae</taxon>
        <taxon>Pseudomonas</taxon>
    </lineage>
</organism>
<dbReference type="SMART" id="SM00369">
    <property type="entry name" value="LRR_TYP"/>
    <property type="match status" value="5"/>
</dbReference>
<dbReference type="InterPro" id="IPR032675">
    <property type="entry name" value="LRR_dom_sf"/>
</dbReference>
<name>A0A1L7NKR4_PSEPU</name>
<keyword evidence="6" id="KW-0833">Ubl conjugation pathway</keyword>
<dbReference type="Gene3D" id="1.20.58.360">
    <property type="entry name" value="Shigella T3SS effector IpaH defines"/>
    <property type="match status" value="1"/>
</dbReference>
<dbReference type="PROSITE" id="PS52053">
    <property type="entry name" value="NEL"/>
    <property type="match status" value="1"/>
</dbReference>
<accession>A0A1L7NKR4</accession>
<evidence type="ECO:0000259" key="7">
    <source>
        <dbReference type="PROSITE" id="PS52053"/>
    </source>
</evidence>
<dbReference type="SUPFAM" id="SSF52047">
    <property type="entry name" value="RNI-like"/>
    <property type="match status" value="1"/>
</dbReference>
<dbReference type="InterPro" id="IPR029487">
    <property type="entry name" value="NEL_dom"/>
</dbReference>
<reference evidence="8 9" key="1">
    <citation type="submission" date="2015-11" db="EMBL/GenBank/DDBJ databases">
        <title>Complete genome sequencing of a biphenyl-degrading bacterium, Pseudomonas putida KF715 (=NBRC110667).</title>
        <authorList>
            <person name="Suenaga H."/>
            <person name="Fujihara N."/>
            <person name="Watanabe T."/>
            <person name="Hirose J."/>
            <person name="Kimura N."/>
            <person name="Yamazoe A."/>
            <person name="Hosoyama A."/>
            <person name="Shimodaira J."/>
            <person name="Furukawa K."/>
        </authorList>
    </citation>
    <scope>NUCLEOTIDE SEQUENCE [LARGE SCALE GENOMIC DNA]</scope>
    <source>
        <strain evidence="8 9">KF715</strain>
    </source>
</reference>
<dbReference type="GO" id="GO:0061630">
    <property type="term" value="F:ubiquitin protein ligase activity"/>
    <property type="evidence" value="ECO:0007669"/>
    <property type="project" value="UniProtKB-EC"/>
</dbReference>
<dbReference type="Proteomes" id="UP000218731">
    <property type="component" value="Chromosome 1"/>
</dbReference>
<evidence type="ECO:0000313" key="9">
    <source>
        <dbReference type="Proteomes" id="UP000218731"/>
    </source>
</evidence>
<dbReference type="PROSITE" id="PS51450">
    <property type="entry name" value="LRR"/>
    <property type="match status" value="2"/>
</dbReference>
<dbReference type="InterPro" id="IPR003591">
    <property type="entry name" value="Leu-rich_rpt_typical-subtyp"/>
</dbReference>
<evidence type="ECO:0000256" key="2">
    <source>
        <dbReference type="ARBA" id="ARBA00012483"/>
    </source>
</evidence>
<evidence type="ECO:0000256" key="6">
    <source>
        <dbReference type="PROSITE-ProRule" id="PRU01398"/>
    </source>
</evidence>
<dbReference type="InterPro" id="IPR001611">
    <property type="entry name" value="Leu-rich_rpt"/>
</dbReference>
<gene>
    <name evidence="8" type="ORF">KF715C_ch55080</name>
</gene>
<proteinExistence type="inferred from homology"/>
<keyword evidence="6" id="KW-0832">Ubl conjugation</keyword>
<dbReference type="EC" id="2.3.2.27" evidence="2"/>
<sequence length="1837" mass="207661">MTMEQDTRLPYALIAGKTPNWLKTAAPSTHALMKQVMSTRATALEQACQTQPAIASALTSEHARLQAAMAEVQALYRALPNLEAFASEQLSTAIKQTFGFEVDVCNSYLLDVRHLDKQPGQALEAYKHATHTLLESALHNFEASAAEPGGMDNDNALLKKSVILDHKGFMGTVPIPNSLDIAPERFARLCRELDIGGQYQAKLQAIYYSDIKTGASNPATFDKLAELERCTFTQSLHLARLQNDISQALYETALALPLDVPVQSSSLTFSALSLWDVQLTRLRLFDYQATDGHPSVALYIPDDPETPLKEFASQTECEQWLRDRLLGDIHYLDHCMKERDKAHLRVRLLDRLMPLTLTVTGAHERTADPHAKVLLQARQLSGSLLQGLVTEKVFRHEEDVAFHALPTTLMDTISAVSHREHLLQKALTTLNIAGFFVPAIGEVMLGICALQLAYEVYEGIESWAHDDKQQAYQYLLDVVQNVAQMAAFSLAIKAAEGGVRAAAGGPGEPTVLPEPMPVETPSFIEELDDVELPEGQIKLWKPDLAPYAQPINIPDTLGPDELGLHHHQGRTWLKLDGQTYAVRRSPQGDGYRIEHPTRANAYQPPLRHNGADIWLHPLEHPEQWQEQQLLRRSGTANEGFDDDTAQRILRVSGISEDVLRKVLCDSQRLPGQLEDTFTRFKLYRAIEQANAQALPGQIQRDFYQQYQRLPASQAPGADLLRTRYRQLPSPVIEELLHNATASELADLGDGKIPRRLADEVRLLQQQLRLNRAYEGLYLEQLRNWDTDCLVLHTLARLPDWPADTGITLEQRMHSPNQSARIGPVDAAQNPTIISARAGYLLMHSETPDAPLNAHATLYGALFEALSEAQRTALGIDDEAALKALVVHAQWLPRPALRQVLGMQPIKPEFRSPMRLADGRLGYPLGGARPRATSFSRHTLLNRIRQIGLYLPLPHPAEQTLATLESRNLDRSAINDLLDTLLEQRHQLQSSLDNWRQRGEALTHQSANEFEQLAGSILQHWYDRAFAASPDPGNPLRLQRLSLLDFPLELPTFFTAGVRELQLLETQPERFEGLGEHTSRLNSLLRQFANLTTLEISRAYRPEAPPSPFQSSLPLIAEHLPSLQSLSLINQNMVIATSDIDSLTALGELRRLDLSGNRFSDDSPPDFNRLELTHLGLDNMQLEHWPNGLGWHVAHEIREISLRNNRITLLPHFLLQHIVGITRHPQLFLQGNPISYDDMLTVMLRRDEFQTRFEWDQPADFRELLDQHLQMRQQLHDLLDNYVNASSSTTVVSQAVLAGRMRIENALNQFWIAQETRQYSPALYLSGIALELFPTRLPTFLNERVHTLYLNNVSGTTAQLQDLLGRFPHLVRLTADNFVRAQQDLPMALQRSSELHSLSLNNVGLEIDQRFMDALAPLQRLEVLDLSNNRLGTIVSAPPALGSLRRLDLSRADLEQWPAWVDRLLPLEVLDLRHNHIRELPQHIQENLHNNVLVSTIDLGGNPLSEQAVHRARGISESEGSFTLRYDAPDEWDQDLLDEFFRNFGGQVIDDAPVLTDWLQASEPENEALRDIWEQLQASGDAQDLLALIGRLKNTSTYQNNETRVAFCKRVRQVLVRALLNPDERALFNIQASEALTQENGSRTCHDGALLTFKNIEFYIASEYLQFEGADNQANLYREVRRLYRVHAVDELATREAGDRDIAEVRLTYLRELNAPLQLGLPVDRLRYAINPSIDELIDAEVQVQRGELGEDLLRFASANEVWVQHLREAYPERFAQIEDSYRGQVIELQDRYPERSLDTLADEFNALERRRQARELHLIRELTAWADPDRRPRSSSE</sequence>
<keyword evidence="3" id="KW-0433">Leucine-rich repeat</keyword>
<keyword evidence="4" id="KW-0677">Repeat</keyword>
<keyword evidence="6" id="KW-0808">Transferase</keyword>
<keyword evidence="5" id="KW-0843">Virulence</keyword>
<keyword evidence="6" id="KW-0964">Secreted</keyword>
<dbReference type="GO" id="GO:0016567">
    <property type="term" value="P:protein ubiquitination"/>
    <property type="evidence" value="ECO:0007669"/>
    <property type="project" value="InterPro"/>
</dbReference>
<dbReference type="InterPro" id="IPR046673">
    <property type="entry name" value="ToxA_N"/>
</dbReference>
<comment type="PTM">
    <text evidence="6">Ubiquitinated in the presence of host E1 ubiquitin-activating enzyme, E2 ubiquitin-conjugating enzyme and ubiquitin.</text>
</comment>
<dbReference type="Pfam" id="PF14496">
    <property type="entry name" value="NEL"/>
    <property type="match status" value="1"/>
</dbReference>
<dbReference type="Pfam" id="PF00560">
    <property type="entry name" value="LRR_1"/>
    <property type="match status" value="2"/>
</dbReference>
<evidence type="ECO:0000256" key="4">
    <source>
        <dbReference type="ARBA" id="ARBA00022737"/>
    </source>
</evidence>
<protein>
    <recommendedName>
        <fullName evidence="2">RING-type E3 ubiquitin transferase</fullName>
        <ecNumber evidence="2">2.3.2.27</ecNumber>
    </recommendedName>
</protein>
<evidence type="ECO:0000256" key="3">
    <source>
        <dbReference type="ARBA" id="ARBA00022614"/>
    </source>
</evidence>